<dbReference type="InterPro" id="IPR010273">
    <property type="entry name" value="DUF881"/>
</dbReference>
<protein>
    <submittedName>
        <fullName evidence="3">Uncharacterized protein YlxW (UPF0749 family)</fullName>
    </submittedName>
</protein>
<gene>
    <name evidence="3" type="ORF">FB461_1815</name>
</gene>
<feature type="region of interest" description="Disordered" evidence="2">
    <location>
        <begin position="245"/>
        <end position="287"/>
    </location>
</feature>
<sequence length="287" mass="29120">MTPVARRSARARRAGVIAAVVLALSGLLFTVSAQLARTSGTARHPENLLQLVRQRSDQVASLTDSVAALQNKVDGLSAQAGSGGGDGATNAAARVSAGGTRVTGPGVTVTLTDAGTDIIPPGAVADDLVVHQQDLQAVMNALWRGGAEAMTLQGVRVTARSAVRCVGNVLYLQGQIYSPPYEIAAVGSADSLTAALADDPAIEIYQQYVAAYGLGWNVAASDALDLPAASVSAKPQFAIPLGDESSVDAFAGSSPKLKTESPDGADNPSDQDESPKSPGRTASPGMS</sequence>
<dbReference type="RefSeq" id="WP_142121252.1">
    <property type="nucleotide sequence ID" value="NZ_BAAASV010000002.1"/>
</dbReference>
<reference evidence="3 4" key="1">
    <citation type="submission" date="2019-06" db="EMBL/GenBank/DDBJ databases">
        <title>Sequencing the genomes of 1000 actinobacteria strains.</title>
        <authorList>
            <person name="Klenk H.-P."/>
        </authorList>
    </citation>
    <scope>NUCLEOTIDE SEQUENCE [LARGE SCALE GENOMIC DNA]</scope>
    <source>
        <strain evidence="3 4">DSM 4813</strain>
    </source>
</reference>
<keyword evidence="4" id="KW-1185">Reference proteome</keyword>
<evidence type="ECO:0000313" key="4">
    <source>
        <dbReference type="Proteomes" id="UP000315389"/>
    </source>
</evidence>
<evidence type="ECO:0000313" key="3">
    <source>
        <dbReference type="EMBL" id="TQL62176.1"/>
    </source>
</evidence>
<evidence type="ECO:0000256" key="2">
    <source>
        <dbReference type="SAM" id="MobiDB-lite"/>
    </source>
</evidence>
<dbReference type="PANTHER" id="PTHR37313:SF4">
    <property type="entry name" value="CONSERVED MEMBRANE PROTEIN-RELATED"/>
    <property type="match status" value="1"/>
</dbReference>
<dbReference type="AlphaFoldDB" id="A0A542ZPI7"/>
<comment type="caution">
    <text evidence="3">The sequence shown here is derived from an EMBL/GenBank/DDBJ whole genome shotgun (WGS) entry which is preliminary data.</text>
</comment>
<organism evidence="3 4">
    <name type="scientific">Rarobacter faecitabidus</name>
    <dbReference type="NCBI Taxonomy" id="13243"/>
    <lineage>
        <taxon>Bacteria</taxon>
        <taxon>Bacillati</taxon>
        <taxon>Actinomycetota</taxon>
        <taxon>Actinomycetes</taxon>
        <taxon>Micrococcales</taxon>
        <taxon>Rarobacteraceae</taxon>
        <taxon>Rarobacter</taxon>
    </lineage>
</organism>
<comment type="similarity">
    <text evidence="1">Belongs to the UPF0749 family.</text>
</comment>
<dbReference type="PANTHER" id="PTHR37313">
    <property type="entry name" value="UPF0749 PROTEIN RV1825"/>
    <property type="match status" value="1"/>
</dbReference>
<evidence type="ECO:0000256" key="1">
    <source>
        <dbReference type="ARBA" id="ARBA00009108"/>
    </source>
</evidence>
<dbReference type="Pfam" id="PF05949">
    <property type="entry name" value="DUF881"/>
    <property type="match status" value="1"/>
</dbReference>
<name>A0A542ZPI7_RARFA</name>
<proteinExistence type="inferred from homology"/>
<dbReference type="OrthoDB" id="3214641at2"/>
<dbReference type="Gene3D" id="3.30.70.1880">
    <property type="entry name" value="Protein of unknown function DUF881"/>
    <property type="match status" value="1"/>
</dbReference>
<dbReference type="EMBL" id="VFOS01000002">
    <property type="protein sequence ID" value="TQL62176.1"/>
    <property type="molecule type" value="Genomic_DNA"/>
</dbReference>
<accession>A0A542ZPI7</accession>
<dbReference type="Proteomes" id="UP000315389">
    <property type="component" value="Unassembled WGS sequence"/>
</dbReference>
<dbReference type="GO" id="GO:0005886">
    <property type="term" value="C:plasma membrane"/>
    <property type="evidence" value="ECO:0007669"/>
    <property type="project" value="TreeGrafter"/>
</dbReference>